<dbReference type="SUPFAM" id="SSF53098">
    <property type="entry name" value="Ribonuclease H-like"/>
    <property type="match status" value="1"/>
</dbReference>
<comment type="caution">
    <text evidence="2">The sequence shown here is derived from an EMBL/GenBank/DDBJ whole genome shotgun (WGS) entry which is preliminary data.</text>
</comment>
<dbReference type="InterPro" id="IPR012337">
    <property type="entry name" value="RNaseH-like_sf"/>
</dbReference>
<keyword evidence="3" id="KW-1185">Reference proteome</keyword>
<dbReference type="OrthoDB" id="10252740at2759"/>
<reference evidence="2" key="1">
    <citation type="submission" date="2020-09" db="EMBL/GenBank/DDBJ databases">
        <title>Genome-Enabled Discovery of Anthraquinone Biosynthesis in Senna tora.</title>
        <authorList>
            <person name="Kang S.-H."/>
            <person name="Pandey R.P."/>
            <person name="Lee C.-M."/>
            <person name="Sim J.-S."/>
            <person name="Jeong J.-T."/>
            <person name="Choi B.-S."/>
            <person name="Jung M."/>
            <person name="Ginzburg D."/>
            <person name="Zhao K."/>
            <person name="Won S.Y."/>
            <person name="Oh T.-J."/>
            <person name="Yu Y."/>
            <person name="Kim N.-H."/>
            <person name="Lee O.R."/>
            <person name="Lee T.-H."/>
            <person name="Bashyal P."/>
            <person name="Kim T.-S."/>
            <person name="Lee W.-H."/>
            <person name="Kawkins C."/>
            <person name="Kim C.-K."/>
            <person name="Kim J.S."/>
            <person name="Ahn B.O."/>
            <person name="Rhee S.Y."/>
            <person name="Sohng J.K."/>
        </authorList>
    </citation>
    <scope>NUCLEOTIDE SEQUENCE</scope>
    <source>
        <tissue evidence="2">Leaf</tissue>
    </source>
</reference>
<evidence type="ECO:0000313" key="3">
    <source>
        <dbReference type="Proteomes" id="UP000634136"/>
    </source>
</evidence>
<evidence type="ECO:0000259" key="1">
    <source>
        <dbReference type="PROSITE" id="PS50822"/>
    </source>
</evidence>
<sequence>MVNGGNLKNWICIKFSRNVQDSFGHGFRYELCPNAFNPEPVLIPLSVRPDQVDKVLKTSYHGAKTKLQGKELDLLIIIFPDNNGSLYGDQKSIRETDLGLISQCYLTKHVFKMSKRYLSNVALKINVKVVASQDWPEITKYYCQCTTNTNRQPMLDLCKMHSVCPNCAPAYYAHLAAF</sequence>
<organism evidence="2 3">
    <name type="scientific">Senna tora</name>
    <dbReference type="NCBI Taxonomy" id="362788"/>
    <lineage>
        <taxon>Eukaryota</taxon>
        <taxon>Viridiplantae</taxon>
        <taxon>Streptophyta</taxon>
        <taxon>Embryophyta</taxon>
        <taxon>Tracheophyta</taxon>
        <taxon>Spermatophyta</taxon>
        <taxon>Magnoliopsida</taxon>
        <taxon>eudicotyledons</taxon>
        <taxon>Gunneridae</taxon>
        <taxon>Pentapetalae</taxon>
        <taxon>rosids</taxon>
        <taxon>fabids</taxon>
        <taxon>Fabales</taxon>
        <taxon>Fabaceae</taxon>
        <taxon>Caesalpinioideae</taxon>
        <taxon>Cassia clade</taxon>
        <taxon>Senna</taxon>
    </lineage>
</organism>
<protein>
    <submittedName>
        <fullName evidence="2">Protein argonaute 1</fullName>
    </submittedName>
</protein>
<dbReference type="Proteomes" id="UP000634136">
    <property type="component" value="Unassembled WGS sequence"/>
</dbReference>
<dbReference type="EMBL" id="JAAIUW010000008">
    <property type="protein sequence ID" value="KAF7821981.1"/>
    <property type="molecule type" value="Genomic_DNA"/>
</dbReference>
<dbReference type="Gene3D" id="3.40.50.2300">
    <property type="match status" value="1"/>
</dbReference>
<dbReference type="Pfam" id="PF02171">
    <property type="entry name" value="Piwi"/>
    <property type="match status" value="1"/>
</dbReference>
<name>A0A834TJG9_9FABA</name>
<dbReference type="AlphaFoldDB" id="A0A834TJG9"/>
<gene>
    <name evidence="2" type="ORF">G2W53_027436</name>
</gene>
<dbReference type="InterPro" id="IPR003165">
    <property type="entry name" value="Piwi"/>
</dbReference>
<evidence type="ECO:0000313" key="2">
    <source>
        <dbReference type="EMBL" id="KAF7821981.1"/>
    </source>
</evidence>
<dbReference type="PROSITE" id="PS50822">
    <property type="entry name" value="PIWI"/>
    <property type="match status" value="1"/>
</dbReference>
<proteinExistence type="predicted"/>
<dbReference type="PANTHER" id="PTHR22891">
    <property type="entry name" value="EUKARYOTIC TRANSLATION INITIATION FACTOR 2C"/>
    <property type="match status" value="1"/>
</dbReference>
<feature type="domain" description="Piwi" evidence="1">
    <location>
        <begin position="74"/>
        <end position="129"/>
    </location>
</feature>
<accession>A0A834TJG9</accession>
<dbReference type="GO" id="GO:0003676">
    <property type="term" value="F:nucleic acid binding"/>
    <property type="evidence" value="ECO:0007669"/>
    <property type="project" value="InterPro"/>
</dbReference>